<dbReference type="PIRSF" id="PIRSF036298">
    <property type="entry name" value="FDH_4Fe4S"/>
    <property type="match status" value="1"/>
</dbReference>
<evidence type="ECO:0000256" key="3">
    <source>
        <dbReference type="ARBA" id="ARBA00022723"/>
    </source>
</evidence>
<reference evidence="11" key="1">
    <citation type="submission" date="2013-11" db="EMBL/GenBank/DDBJ databases">
        <title>Comparative genomics of Ignicoccus.</title>
        <authorList>
            <person name="Podar M."/>
        </authorList>
    </citation>
    <scope>NUCLEOTIDE SEQUENCE</scope>
    <source>
        <strain evidence="11">DSM 13166</strain>
    </source>
</reference>
<dbReference type="Proteomes" id="UP001063698">
    <property type="component" value="Chromosome"/>
</dbReference>
<dbReference type="GO" id="GO:0045333">
    <property type="term" value="P:cellular respiration"/>
    <property type="evidence" value="ECO:0007669"/>
    <property type="project" value="InterPro"/>
</dbReference>
<dbReference type="InterPro" id="IPR017900">
    <property type="entry name" value="4Fe4S_Fe_S_CS"/>
</dbReference>
<feature type="domain" description="4Fe-4S ferredoxin-type" evidence="10">
    <location>
        <begin position="63"/>
        <end position="159"/>
    </location>
</feature>
<evidence type="ECO:0000256" key="5">
    <source>
        <dbReference type="ARBA" id="ARBA00023004"/>
    </source>
</evidence>
<evidence type="ECO:0000256" key="8">
    <source>
        <dbReference type="SAM" id="Phobius"/>
    </source>
</evidence>
<feature type="binding site" evidence="7">
    <location>
        <position position="104"/>
    </location>
    <ligand>
        <name>[4Fe-4S] cluster</name>
        <dbReference type="ChEBI" id="CHEBI:49883"/>
        <label>4</label>
    </ligand>
</feature>
<accession>A0A977K9W6</accession>
<dbReference type="PANTHER" id="PTHR43545">
    <property type="entry name" value="FORMATE DEHYDROGENASE, NITRATE-INDUCIBLE, IRON-SULFUR SUBUNIT"/>
    <property type="match status" value="1"/>
</dbReference>
<evidence type="ECO:0000259" key="10">
    <source>
        <dbReference type="Pfam" id="PF13247"/>
    </source>
</evidence>
<keyword evidence="3 7" id="KW-0479">Metal-binding</keyword>
<evidence type="ECO:0000313" key="12">
    <source>
        <dbReference type="Proteomes" id="UP001063698"/>
    </source>
</evidence>
<dbReference type="AlphaFoldDB" id="A0A977K9W6"/>
<dbReference type="Pfam" id="PF12800">
    <property type="entry name" value="Fer4_4"/>
    <property type="match status" value="1"/>
</dbReference>
<keyword evidence="5 7" id="KW-0408">Iron</keyword>
<feature type="binding site" evidence="7">
    <location>
        <position position="150"/>
    </location>
    <ligand>
        <name>[4Fe-4S] cluster</name>
        <dbReference type="ChEBI" id="CHEBI:49883"/>
        <label>1</label>
    </ligand>
</feature>
<feature type="binding site" evidence="7">
    <location>
        <position position="12"/>
    </location>
    <ligand>
        <name>[4Fe-4S] cluster</name>
        <dbReference type="ChEBI" id="CHEBI:49883"/>
        <label>1</label>
    </ligand>
</feature>
<evidence type="ECO:0000256" key="6">
    <source>
        <dbReference type="ARBA" id="ARBA00023014"/>
    </source>
</evidence>
<keyword evidence="2 7" id="KW-0004">4Fe-4S</keyword>
<keyword evidence="8" id="KW-0472">Membrane</keyword>
<keyword evidence="8" id="KW-0812">Transmembrane</keyword>
<feature type="binding site" evidence="7">
    <location>
        <position position="131"/>
    </location>
    <ligand>
        <name>[4Fe-4S] cluster</name>
        <dbReference type="ChEBI" id="CHEBI:49883"/>
        <label>2</label>
    </ligand>
</feature>
<keyword evidence="4" id="KW-0677">Repeat</keyword>
<evidence type="ECO:0000259" key="9">
    <source>
        <dbReference type="Pfam" id="PF12800"/>
    </source>
</evidence>
<feature type="binding site" evidence="7">
    <location>
        <position position="18"/>
    </location>
    <ligand>
        <name>[4Fe-4S] cluster</name>
        <dbReference type="ChEBI" id="CHEBI:49883"/>
        <label>1</label>
    </ligand>
</feature>
<dbReference type="InterPro" id="IPR051555">
    <property type="entry name" value="FDH_Electron_Transfer_Unit"/>
</dbReference>
<proteinExistence type="predicted"/>
<dbReference type="InterPro" id="IPR017896">
    <property type="entry name" value="4Fe4S_Fe-S-bd"/>
</dbReference>
<feature type="binding site" evidence="7">
    <location>
        <position position="146"/>
    </location>
    <ligand>
        <name>[4Fe-4S] cluster</name>
        <dbReference type="ChEBI" id="CHEBI:49883"/>
        <label>2</label>
    </ligand>
</feature>
<evidence type="ECO:0000256" key="2">
    <source>
        <dbReference type="ARBA" id="ARBA00022485"/>
    </source>
</evidence>
<comment type="cofactor">
    <cofactor evidence="7">
        <name>[4Fe-4S] cluster</name>
        <dbReference type="ChEBI" id="CHEBI:49883"/>
    </cofactor>
    <text evidence="7">Binds 4 [4Fe-4S] clusters per subunit.</text>
</comment>
<dbReference type="GO" id="GO:0015944">
    <property type="term" value="P:formate oxidation"/>
    <property type="evidence" value="ECO:0007669"/>
    <property type="project" value="InterPro"/>
</dbReference>
<dbReference type="GO" id="GO:0046872">
    <property type="term" value="F:metal ion binding"/>
    <property type="evidence" value="ECO:0007669"/>
    <property type="project" value="UniProtKB-KW"/>
</dbReference>
<feature type="binding site" evidence="7">
    <location>
        <position position="107"/>
    </location>
    <ligand>
        <name>[4Fe-4S] cluster</name>
        <dbReference type="ChEBI" id="CHEBI:49883"/>
        <label>4</label>
    </ligand>
</feature>
<dbReference type="GO" id="GO:0016491">
    <property type="term" value="F:oxidoreductase activity"/>
    <property type="evidence" value="ECO:0007669"/>
    <property type="project" value="UniProtKB-ARBA"/>
</dbReference>
<keyword evidence="6 7" id="KW-0411">Iron-sulfur</keyword>
<dbReference type="InterPro" id="IPR014603">
    <property type="entry name" value="Formate_DH_Fe-S_su"/>
</dbReference>
<feature type="binding site" evidence="7">
    <location>
        <position position="110"/>
    </location>
    <ligand>
        <name>[4Fe-4S] cluster</name>
        <dbReference type="ChEBI" id="CHEBI:49883"/>
        <label>4</label>
    </ligand>
</feature>
<feature type="binding site" evidence="7">
    <location>
        <position position="22"/>
    </location>
    <ligand>
        <name>[4Fe-4S] cluster</name>
        <dbReference type="ChEBI" id="CHEBI:49883"/>
        <label>2</label>
    </ligand>
</feature>
<comment type="subcellular location">
    <subcellularLocation>
        <location evidence="1">Cell envelope</location>
    </subcellularLocation>
</comment>
<evidence type="ECO:0000256" key="4">
    <source>
        <dbReference type="ARBA" id="ARBA00022737"/>
    </source>
</evidence>
<evidence type="ECO:0000256" key="1">
    <source>
        <dbReference type="ARBA" id="ARBA00004196"/>
    </source>
</evidence>
<dbReference type="Gene3D" id="3.30.70.20">
    <property type="match status" value="2"/>
</dbReference>
<dbReference type="PROSITE" id="PS00198">
    <property type="entry name" value="4FE4S_FER_1"/>
    <property type="match status" value="1"/>
</dbReference>
<feature type="binding site" evidence="7">
    <location>
        <position position="134"/>
    </location>
    <ligand>
        <name>[4Fe-4S] cluster</name>
        <dbReference type="ChEBI" id="CHEBI:49883"/>
        <label>2</label>
    </ligand>
</feature>
<evidence type="ECO:0000313" key="11">
    <source>
        <dbReference type="EMBL" id="UXD21681.1"/>
    </source>
</evidence>
<dbReference type="SUPFAM" id="SSF54862">
    <property type="entry name" value="4Fe-4S ferredoxins"/>
    <property type="match status" value="1"/>
</dbReference>
<dbReference type="KEGG" id="ipc:IPA_06695"/>
<dbReference type="GO" id="GO:0051539">
    <property type="term" value="F:4 iron, 4 sulfur cluster binding"/>
    <property type="evidence" value="ECO:0007669"/>
    <property type="project" value="UniProtKB-KW"/>
</dbReference>
<evidence type="ECO:0000256" key="7">
    <source>
        <dbReference type="PIRSR" id="PIRSR036298-50"/>
    </source>
</evidence>
<feature type="transmembrane region" description="Helical" evidence="8">
    <location>
        <begin position="223"/>
        <end position="242"/>
    </location>
</feature>
<sequence length="250" mass="27735">MEYASVFIPDRCIGCRACQTACKIWNQRPVEKTSFSPDFTNPPSLTPDSFTIIKFKEVFDGEVKWIMLKEQCMHCNDPPCVSACPTGAMTKTEEGAVYVRPEKCIGCQYCVEACPFDVPKYDEGSGKVYKCTMCIDRIRDGKLPACVEACPTQALVFGKKDEVIQKLKSEGFEIYGERLPNVGGTHWLYATKEFKGKLTDPKYFGLPESPAAKEGALPAIREFGVGVAGLAILASLLHAAYWRAKKEESK</sequence>
<keyword evidence="12" id="KW-1185">Reference proteome</keyword>
<protein>
    <submittedName>
        <fullName evidence="11">Formate dehydrogenase subunit beta</fullName>
    </submittedName>
</protein>
<dbReference type="EMBL" id="CP006868">
    <property type="protein sequence ID" value="UXD21681.1"/>
    <property type="molecule type" value="Genomic_DNA"/>
</dbReference>
<feature type="binding site" evidence="7">
    <location>
        <position position="80"/>
    </location>
    <ligand>
        <name>[4Fe-4S] cluster</name>
        <dbReference type="ChEBI" id="CHEBI:49883"/>
        <label>3</label>
    </ligand>
</feature>
<feature type="binding site" evidence="7">
    <location>
        <position position="84"/>
    </location>
    <ligand>
        <name>[4Fe-4S] cluster</name>
        <dbReference type="ChEBI" id="CHEBI:49883"/>
        <label>4</label>
    </ligand>
</feature>
<feature type="binding site" evidence="7">
    <location>
        <position position="114"/>
    </location>
    <ligand>
        <name>[4Fe-4S] cluster</name>
        <dbReference type="ChEBI" id="CHEBI:49883"/>
        <label>3</label>
    </ligand>
</feature>
<dbReference type="PANTHER" id="PTHR43545:SF6">
    <property type="entry name" value="FORMATE DEHYDROGENASE, NITRATE-INDUCIBLE, IRON-SULFUR SUBUNIT"/>
    <property type="match status" value="1"/>
</dbReference>
<name>A0A977K9W6_9CREN</name>
<organism evidence="11 12">
    <name type="scientific">Ignicoccus pacificus DSM 13166</name>
    <dbReference type="NCBI Taxonomy" id="940294"/>
    <lineage>
        <taxon>Archaea</taxon>
        <taxon>Thermoproteota</taxon>
        <taxon>Thermoprotei</taxon>
        <taxon>Desulfurococcales</taxon>
        <taxon>Desulfurococcaceae</taxon>
        <taxon>Ignicoccus</taxon>
    </lineage>
</organism>
<keyword evidence="8" id="KW-1133">Transmembrane helix</keyword>
<dbReference type="Pfam" id="PF13247">
    <property type="entry name" value="Fer4_11"/>
    <property type="match status" value="1"/>
</dbReference>
<feature type="binding site" evidence="7">
    <location>
        <position position="15"/>
    </location>
    <ligand>
        <name>[4Fe-4S] cluster</name>
        <dbReference type="ChEBI" id="CHEBI:49883"/>
        <label>1</label>
    </ligand>
</feature>
<feature type="binding site" evidence="7">
    <location>
        <position position="75"/>
    </location>
    <ligand>
        <name>[4Fe-4S] cluster</name>
        <dbReference type="ChEBI" id="CHEBI:49883"/>
        <label>3</label>
    </ligand>
</feature>
<feature type="domain" description="4Fe-4S ferredoxin-type" evidence="9">
    <location>
        <begin position="9"/>
        <end position="23"/>
    </location>
</feature>
<gene>
    <name evidence="11" type="ORF">IPA_06695</name>
</gene>
<feature type="binding site" evidence="7">
    <location>
        <position position="72"/>
    </location>
    <ligand>
        <name>[4Fe-4S] cluster</name>
        <dbReference type="ChEBI" id="CHEBI:49883"/>
        <label>3</label>
    </ligand>
</feature>